<sequence>MYKYEFERVSSGISGWGLMSGNRYGTENYQELIRARAEEGWRYVGFIPAVQRGTGHIEEMDLVFEKEEL</sequence>
<gene>
    <name evidence="1" type="ORF">IAA04_09645</name>
</gene>
<reference evidence="1" key="1">
    <citation type="journal article" date="2021" name="PeerJ">
        <title>Extensive microbial diversity within the chicken gut microbiome revealed by metagenomics and culture.</title>
        <authorList>
            <person name="Gilroy R."/>
            <person name="Ravi A."/>
            <person name="Getino M."/>
            <person name="Pursley I."/>
            <person name="Horton D.L."/>
            <person name="Alikhan N.F."/>
            <person name="Baker D."/>
            <person name="Gharbi K."/>
            <person name="Hall N."/>
            <person name="Watson M."/>
            <person name="Adriaenssens E.M."/>
            <person name="Foster-Nyarko E."/>
            <person name="Jarju S."/>
            <person name="Secka A."/>
            <person name="Antonio M."/>
            <person name="Oren A."/>
            <person name="Chaudhuri R.R."/>
            <person name="La Ragione R."/>
            <person name="Hildebrand F."/>
            <person name="Pallen M.J."/>
        </authorList>
    </citation>
    <scope>NUCLEOTIDE SEQUENCE</scope>
    <source>
        <strain evidence="1">CHK183-5548</strain>
    </source>
</reference>
<evidence type="ECO:0000313" key="1">
    <source>
        <dbReference type="EMBL" id="HJC48301.1"/>
    </source>
</evidence>
<name>A0A9D2T7K9_9FIRM</name>
<dbReference type="Proteomes" id="UP000823883">
    <property type="component" value="Unassembled WGS sequence"/>
</dbReference>
<protein>
    <submittedName>
        <fullName evidence="1">DUF4177 domain-containing protein</fullName>
    </submittedName>
</protein>
<dbReference type="EMBL" id="DWWL01000061">
    <property type="protein sequence ID" value="HJC48301.1"/>
    <property type="molecule type" value="Genomic_DNA"/>
</dbReference>
<dbReference type="AlphaFoldDB" id="A0A9D2T7K9"/>
<evidence type="ECO:0000313" key="2">
    <source>
        <dbReference type="Proteomes" id="UP000823883"/>
    </source>
</evidence>
<proteinExistence type="predicted"/>
<organism evidence="1 2">
    <name type="scientific">Candidatus Lachnoclostridium pullistercoris</name>
    <dbReference type="NCBI Taxonomy" id="2838632"/>
    <lineage>
        <taxon>Bacteria</taxon>
        <taxon>Bacillati</taxon>
        <taxon>Bacillota</taxon>
        <taxon>Clostridia</taxon>
        <taxon>Lachnospirales</taxon>
        <taxon>Lachnospiraceae</taxon>
    </lineage>
</organism>
<accession>A0A9D2T7K9</accession>
<dbReference type="Pfam" id="PF13783">
    <property type="entry name" value="DUF4177"/>
    <property type="match status" value="1"/>
</dbReference>
<comment type="caution">
    <text evidence="1">The sequence shown here is derived from an EMBL/GenBank/DDBJ whole genome shotgun (WGS) entry which is preliminary data.</text>
</comment>
<reference evidence="1" key="2">
    <citation type="submission" date="2021-04" db="EMBL/GenBank/DDBJ databases">
        <authorList>
            <person name="Gilroy R."/>
        </authorList>
    </citation>
    <scope>NUCLEOTIDE SEQUENCE</scope>
    <source>
        <strain evidence="1">CHK183-5548</strain>
    </source>
</reference>
<dbReference type="InterPro" id="IPR025234">
    <property type="entry name" value="YjzH-like"/>
</dbReference>